<dbReference type="InterPro" id="IPR050275">
    <property type="entry name" value="PGM_Phosphatase"/>
</dbReference>
<dbReference type="CDD" id="cd07067">
    <property type="entry name" value="HP_PGM_like"/>
    <property type="match status" value="1"/>
</dbReference>
<evidence type="ECO:0000313" key="4">
    <source>
        <dbReference type="Proteomes" id="UP000584867"/>
    </source>
</evidence>
<evidence type="ECO:0000256" key="2">
    <source>
        <dbReference type="PIRSR" id="PIRSR613078-2"/>
    </source>
</evidence>
<gene>
    <name evidence="3" type="ORF">HDF15_002800</name>
</gene>
<dbReference type="GO" id="GO:0043755">
    <property type="term" value="F:alpha-ribazole phosphatase activity"/>
    <property type="evidence" value="ECO:0007669"/>
    <property type="project" value="UniProtKB-EC"/>
</dbReference>
<dbReference type="InterPro" id="IPR013078">
    <property type="entry name" value="His_Pase_superF_clade-1"/>
</dbReference>
<protein>
    <submittedName>
        <fullName evidence="3">Alpha-ribazole phosphatase/probable phosphoglycerate mutase</fullName>
        <ecNumber evidence="3">3.1.3.73</ecNumber>
        <ecNumber evidence="3">5.4.2.12</ecNumber>
    </submittedName>
</protein>
<proteinExistence type="predicted"/>
<accession>A0A7W8EA52</accession>
<dbReference type="EC" id="3.1.3.73" evidence="3"/>
<dbReference type="RefSeq" id="WP_184256352.1">
    <property type="nucleotide sequence ID" value="NZ_JACHIO010000011.1"/>
</dbReference>
<reference evidence="3 4" key="1">
    <citation type="submission" date="2020-08" db="EMBL/GenBank/DDBJ databases">
        <title>Genomic Encyclopedia of Type Strains, Phase IV (KMG-V): Genome sequencing to study the core and pangenomes of soil and plant-associated prokaryotes.</title>
        <authorList>
            <person name="Whitman W."/>
        </authorList>
    </citation>
    <scope>NUCLEOTIDE SEQUENCE [LARGE SCALE GENOMIC DNA]</scope>
    <source>
        <strain evidence="3 4">X5P3</strain>
    </source>
</reference>
<comment type="caution">
    <text evidence="3">The sequence shown here is derived from an EMBL/GenBank/DDBJ whole genome shotgun (WGS) entry which is preliminary data.</text>
</comment>
<dbReference type="InterPro" id="IPR029033">
    <property type="entry name" value="His_PPase_superfam"/>
</dbReference>
<organism evidence="3 4">
    <name type="scientific">Granulicella mallensis</name>
    <dbReference type="NCBI Taxonomy" id="940614"/>
    <lineage>
        <taxon>Bacteria</taxon>
        <taxon>Pseudomonadati</taxon>
        <taxon>Acidobacteriota</taxon>
        <taxon>Terriglobia</taxon>
        <taxon>Terriglobales</taxon>
        <taxon>Acidobacteriaceae</taxon>
        <taxon>Granulicella</taxon>
    </lineage>
</organism>
<dbReference type="Pfam" id="PF00300">
    <property type="entry name" value="His_Phos_1"/>
    <property type="match status" value="1"/>
</dbReference>
<dbReference type="PANTHER" id="PTHR48100">
    <property type="entry name" value="BROAD-SPECIFICITY PHOSPHATASE YOR283W-RELATED"/>
    <property type="match status" value="1"/>
</dbReference>
<dbReference type="GO" id="GO:0005737">
    <property type="term" value="C:cytoplasm"/>
    <property type="evidence" value="ECO:0007669"/>
    <property type="project" value="TreeGrafter"/>
</dbReference>
<dbReference type="Proteomes" id="UP000584867">
    <property type="component" value="Unassembled WGS sequence"/>
</dbReference>
<dbReference type="SUPFAM" id="SSF53254">
    <property type="entry name" value="Phosphoglycerate mutase-like"/>
    <property type="match status" value="1"/>
</dbReference>
<feature type="active site" description="Tele-phosphohistidine intermediate" evidence="1">
    <location>
        <position position="9"/>
    </location>
</feature>
<evidence type="ECO:0000256" key="1">
    <source>
        <dbReference type="PIRSR" id="PIRSR613078-1"/>
    </source>
</evidence>
<sequence>MNGLLFIRHARTDLAGTFCGHSDPPLNTTGQQQVADLIARLTAEHFDAIFCSDLRRAVDTAEPLAQAFKAPLTPKQGLREIHFGDWEGLTWAEIEQRDADYARRWSETFPALTAPGGESFADFERRVMTEITPLRSLAESQRIAVVTHGGVMRTVLRSLHGCSEQEAWEKTNSYCCTFSYPINLESL</sequence>
<dbReference type="PANTHER" id="PTHR48100:SF1">
    <property type="entry name" value="HISTIDINE PHOSPHATASE FAMILY PROTEIN-RELATED"/>
    <property type="match status" value="1"/>
</dbReference>
<keyword evidence="3" id="KW-0378">Hydrolase</keyword>
<dbReference type="Gene3D" id="3.40.50.1240">
    <property type="entry name" value="Phosphoglycerate mutase-like"/>
    <property type="match status" value="1"/>
</dbReference>
<dbReference type="SMART" id="SM00855">
    <property type="entry name" value="PGAM"/>
    <property type="match status" value="1"/>
</dbReference>
<dbReference type="EC" id="5.4.2.12" evidence="3"/>
<keyword evidence="3" id="KW-0413">Isomerase</keyword>
<evidence type="ECO:0000313" key="3">
    <source>
        <dbReference type="EMBL" id="MBB5064442.1"/>
    </source>
</evidence>
<feature type="binding site" evidence="2">
    <location>
        <position position="56"/>
    </location>
    <ligand>
        <name>substrate</name>
    </ligand>
</feature>
<feature type="active site" description="Proton donor/acceptor" evidence="1">
    <location>
        <position position="80"/>
    </location>
</feature>
<dbReference type="GO" id="GO:0004619">
    <property type="term" value="F:phosphoglycerate mutase activity"/>
    <property type="evidence" value="ECO:0007669"/>
    <property type="project" value="UniProtKB-EC"/>
</dbReference>
<dbReference type="EMBL" id="JACHIO010000011">
    <property type="protein sequence ID" value="MBB5064442.1"/>
    <property type="molecule type" value="Genomic_DNA"/>
</dbReference>
<dbReference type="AlphaFoldDB" id="A0A7W8EA52"/>
<name>A0A7W8EA52_9BACT</name>